<feature type="domain" description="CoA carboxyltransferase C-terminal" evidence="2">
    <location>
        <begin position="271"/>
        <end position="522"/>
    </location>
</feature>
<evidence type="ECO:0000313" key="3">
    <source>
        <dbReference type="EMBL" id="AGL00479.1"/>
    </source>
</evidence>
<dbReference type="GO" id="GO:0004658">
    <property type="term" value="F:propionyl-CoA carboxylase activity"/>
    <property type="evidence" value="ECO:0007669"/>
    <property type="project" value="TreeGrafter"/>
</dbReference>
<dbReference type="STRING" id="767817.Desgi_0933"/>
<dbReference type="InterPro" id="IPR029045">
    <property type="entry name" value="ClpP/crotonase-like_dom_sf"/>
</dbReference>
<dbReference type="InterPro" id="IPR051047">
    <property type="entry name" value="AccD/PCCB"/>
</dbReference>
<accession>R4KD08</accession>
<dbReference type="Gene3D" id="3.90.226.10">
    <property type="entry name" value="2-enoyl-CoA Hydratase, Chain A, domain 1"/>
    <property type="match status" value="2"/>
</dbReference>
<sequence>MSIITWKPEVDEIERRKKIAYQMGGEEGVRKQHSKGKMTVRQRIDALVDTGSFSETGVMAGEAAYEKNNLTKFIPCPIVMGLADINGRKVAVHGDDFTVKGASVGRMYKAKLAYITKMAHELRIPVVRLLDGAGGSIKEIAQIGYTELPVITDAASQHMAELMSMVPVVSIGMGPVSGIGAKLMVASHFSIMVKEMCQVFVGGPPLVKWAFGQDISKEDLGGYKIHASISGVVDNVADNEEDAMEQAQKFLDYLPTNVWEMPQRKYQEKDDSQRQEEELLSIVPRKPQKTYNMRKVIELIFDKDSFFEIARYQGQSQITGLARLNGFPVGVLANNNKFRAGAFAWDVAEKFQRFVDMCDTFHIPIINLVDQPGFFIGRQSEEFGTIRKGVRASFSVLQATIPWATIYIRKCFGVAGGAQSNPNQLNWRYAWPSAVWGNIPVEGGVFAAHRSEIEKSENPTTRLDELMEMYRGYASPFRTAEAFGIEDIIDPRETRPLLCKWIEMVYPTEQLRLGIKTRGMRC</sequence>
<dbReference type="HOGENOM" id="CLU_018822_6_1_9"/>
<dbReference type="PANTHER" id="PTHR43842">
    <property type="entry name" value="PROPIONYL-COA CARBOXYLASE BETA CHAIN"/>
    <property type="match status" value="1"/>
</dbReference>
<name>R4KD08_9FIRM</name>
<dbReference type="KEGG" id="dgi:Desgi_0933"/>
<dbReference type="EMBL" id="CP003273">
    <property type="protein sequence ID" value="AGL00479.1"/>
    <property type="molecule type" value="Genomic_DNA"/>
</dbReference>
<feature type="domain" description="CoA carboxyltransferase N-terminal" evidence="1">
    <location>
        <begin position="6"/>
        <end position="266"/>
    </location>
</feature>
<gene>
    <name evidence="3" type="ORF">Desgi_0933</name>
</gene>
<evidence type="ECO:0000259" key="1">
    <source>
        <dbReference type="PROSITE" id="PS50980"/>
    </source>
</evidence>
<dbReference type="InterPro" id="IPR011762">
    <property type="entry name" value="COA_CT_N"/>
</dbReference>
<evidence type="ECO:0000259" key="2">
    <source>
        <dbReference type="PROSITE" id="PS50989"/>
    </source>
</evidence>
<keyword evidence="4" id="KW-1185">Reference proteome</keyword>
<protein>
    <submittedName>
        <fullName evidence="3">Acetyl-CoA carboxylase, carboxyltransferase component (Subunits alpha and beta)</fullName>
    </submittedName>
</protein>
<dbReference type="AlphaFoldDB" id="R4KD08"/>
<dbReference type="Pfam" id="PF01039">
    <property type="entry name" value="Carboxyl_trans"/>
    <property type="match status" value="1"/>
</dbReference>
<dbReference type="RefSeq" id="WP_006521133.1">
    <property type="nucleotide sequence ID" value="NC_021184.1"/>
</dbReference>
<dbReference type="Proteomes" id="UP000013520">
    <property type="component" value="Chromosome"/>
</dbReference>
<dbReference type="GO" id="GO:0016740">
    <property type="term" value="F:transferase activity"/>
    <property type="evidence" value="ECO:0007669"/>
    <property type="project" value="UniProtKB-KW"/>
</dbReference>
<organism evidence="3 4">
    <name type="scientific">Desulfoscipio gibsoniae DSM 7213</name>
    <dbReference type="NCBI Taxonomy" id="767817"/>
    <lineage>
        <taxon>Bacteria</taxon>
        <taxon>Bacillati</taxon>
        <taxon>Bacillota</taxon>
        <taxon>Clostridia</taxon>
        <taxon>Eubacteriales</taxon>
        <taxon>Desulfallaceae</taxon>
        <taxon>Desulfoscipio</taxon>
    </lineage>
</organism>
<evidence type="ECO:0000313" key="4">
    <source>
        <dbReference type="Proteomes" id="UP000013520"/>
    </source>
</evidence>
<dbReference type="PROSITE" id="PS50989">
    <property type="entry name" value="COA_CT_CTER"/>
    <property type="match status" value="1"/>
</dbReference>
<dbReference type="InterPro" id="IPR011763">
    <property type="entry name" value="COA_CT_C"/>
</dbReference>
<keyword evidence="3" id="KW-0808">Transferase</keyword>
<dbReference type="SUPFAM" id="SSF52096">
    <property type="entry name" value="ClpP/crotonase"/>
    <property type="match status" value="2"/>
</dbReference>
<reference evidence="3 4" key="1">
    <citation type="submission" date="2012-01" db="EMBL/GenBank/DDBJ databases">
        <title>Complete sequence of Desulfotomaculum gibsoniae DSM 7213.</title>
        <authorList>
            <consortium name="US DOE Joint Genome Institute"/>
            <person name="Lucas S."/>
            <person name="Han J."/>
            <person name="Lapidus A."/>
            <person name="Cheng J.-F."/>
            <person name="Goodwin L."/>
            <person name="Pitluck S."/>
            <person name="Peters L."/>
            <person name="Ovchinnikova G."/>
            <person name="Teshima H."/>
            <person name="Detter J.C."/>
            <person name="Han C."/>
            <person name="Tapia R."/>
            <person name="Land M."/>
            <person name="Hauser L."/>
            <person name="Kyrpides N."/>
            <person name="Ivanova N."/>
            <person name="Pagani I."/>
            <person name="Parshina S."/>
            <person name="Plugge C."/>
            <person name="Muyzer G."/>
            <person name="Kuever J."/>
            <person name="Ivanova A."/>
            <person name="Nazina T."/>
            <person name="Klenk H.-P."/>
            <person name="Brambilla E."/>
            <person name="Spring S."/>
            <person name="Stams A.F."/>
            <person name="Woyke T."/>
        </authorList>
    </citation>
    <scope>NUCLEOTIDE SEQUENCE [LARGE SCALE GENOMIC DNA]</scope>
    <source>
        <strain evidence="3 4">DSM 7213</strain>
    </source>
</reference>
<dbReference type="InterPro" id="IPR034733">
    <property type="entry name" value="AcCoA_carboxyl_beta"/>
</dbReference>
<dbReference type="eggNOG" id="COG4799">
    <property type="taxonomic scope" value="Bacteria"/>
</dbReference>
<dbReference type="PANTHER" id="PTHR43842:SF2">
    <property type="entry name" value="PROPIONYL-COA CARBOXYLASE BETA CHAIN, MITOCHONDRIAL"/>
    <property type="match status" value="1"/>
</dbReference>
<proteinExistence type="predicted"/>
<dbReference type="PROSITE" id="PS50980">
    <property type="entry name" value="COA_CT_NTER"/>
    <property type="match status" value="1"/>
</dbReference>